<dbReference type="Pfam" id="PF01593">
    <property type="entry name" value="Amino_oxidase"/>
    <property type="match status" value="1"/>
</dbReference>
<feature type="chain" id="PRO_5013143445" evidence="2">
    <location>
        <begin position="21"/>
        <end position="587"/>
    </location>
</feature>
<evidence type="ECO:0000313" key="4">
    <source>
        <dbReference type="EMBL" id="OWF46732.1"/>
    </source>
</evidence>
<feature type="compositionally biased region" description="Low complexity" evidence="1">
    <location>
        <begin position="48"/>
        <end position="79"/>
    </location>
</feature>
<dbReference type="PRINTS" id="PR00419">
    <property type="entry name" value="ADXRDTASE"/>
</dbReference>
<evidence type="ECO:0000256" key="1">
    <source>
        <dbReference type="SAM" id="MobiDB-lite"/>
    </source>
</evidence>
<dbReference type="Gene3D" id="3.30.70.1990">
    <property type="match status" value="1"/>
</dbReference>
<comment type="caution">
    <text evidence="4">The sequence shown here is derived from an EMBL/GenBank/DDBJ whole genome shotgun (WGS) entry which is preliminary data.</text>
</comment>
<evidence type="ECO:0000256" key="2">
    <source>
        <dbReference type="SAM" id="SignalP"/>
    </source>
</evidence>
<dbReference type="Proteomes" id="UP000242188">
    <property type="component" value="Unassembled WGS sequence"/>
</dbReference>
<dbReference type="InterPro" id="IPR036188">
    <property type="entry name" value="FAD/NAD-bd_sf"/>
</dbReference>
<feature type="region of interest" description="Disordered" evidence="1">
    <location>
        <begin position="39"/>
        <end position="96"/>
    </location>
</feature>
<dbReference type="Gene3D" id="3.50.50.60">
    <property type="entry name" value="FAD/NAD(P)-binding domain"/>
    <property type="match status" value="1"/>
</dbReference>
<dbReference type="InterPro" id="IPR002937">
    <property type="entry name" value="Amino_oxidase"/>
</dbReference>
<name>A0A210QDD8_MIZYE</name>
<accession>A0A210QDD8</accession>
<protein>
    <submittedName>
        <fullName evidence="4">Polyenoic fatty acid isomerase</fullName>
    </submittedName>
</protein>
<feature type="signal peptide" evidence="2">
    <location>
        <begin position="1"/>
        <end position="20"/>
    </location>
</feature>
<dbReference type="PANTHER" id="PTHR10742">
    <property type="entry name" value="FLAVIN MONOAMINE OXIDASE"/>
    <property type="match status" value="1"/>
</dbReference>
<dbReference type="OrthoDB" id="5046242at2759"/>
<dbReference type="InterPro" id="IPR050281">
    <property type="entry name" value="Flavin_monoamine_oxidase"/>
</dbReference>
<sequence length="587" mass="66573">MGTLVMLMCILVGCFQAIGGMPPLERDLIELLEIARGRQHSTKNHRPSSSSSSSSASSSSSSSASSFSFSSSSSSASSSSEEEEVDISESGFPSISGPENFDDKIAIIGAGPAGIHMALKLKRAGFQNVIVFEKEDKVGGKSKTLTYRDVVHEMGTCYTQPDYTELYELLETYDAGNLIPVPGVTVWRGEVMIPGQVNTLIPVAQSLPENATVEDIQNAFLAAVNRYVTVHQQLFGNYSGELMPRPDENVFKKELNMTFLQFLEKYEAESLAQIFLQAHTIQGYGHLDEIPALYGLTWLTPNFLLKLLDPPPEEVSYIKLLSRGYQTVWEEIVRQENIDVRLSSPVRKIFRKGKKERGMRRKNRSEFTILYDNAYIYGRTEEFDFLILTPEMKLLSDLEIIDFNEEESALFEKMNHYYYATSLVDTTYGGRRGLTPQSYFADNVESKEDMKVWAKRDSYNSLVYNVGENYTKGLVPGAPDGKFIQTSVYYQFSKARPNETDLENELKTHIEDREEATVLNIRDVFIWDYFPQFSVADIASGITWDIFDIQGKHKIWYAGSSVYFESVKSVLEYNNLIFRQYRLPEEE</sequence>
<dbReference type="PANTHER" id="PTHR10742:SF410">
    <property type="entry name" value="LYSINE-SPECIFIC HISTONE DEMETHYLASE 2"/>
    <property type="match status" value="1"/>
</dbReference>
<gene>
    <name evidence="4" type="ORF">KP79_PYT21228</name>
</gene>
<reference evidence="4 5" key="1">
    <citation type="journal article" date="2017" name="Nat. Ecol. Evol.">
        <title>Scallop genome provides insights into evolution of bilaterian karyotype and development.</title>
        <authorList>
            <person name="Wang S."/>
            <person name="Zhang J."/>
            <person name="Jiao W."/>
            <person name="Li J."/>
            <person name="Xun X."/>
            <person name="Sun Y."/>
            <person name="Guo X."/>
            <person name="Huan P."/>
            <person name="Dong B."/>
            <person name="Zhang L."/>
            <person name="Hu X."/>
            <person name="Sun X."/>
            <person name="Wang J."/>
            <person name="Zhao C."/>
            <person name="Wang Y."/>
            <person name="Wang D."/>
            <person name="Huang X."/>
            <person name="Wang R."/>
            <person name="Lv J."/>
            <person name="Li Y."/>
            <person name="Zhang Z."/>
            <person name="Liu B."/>
            <person name="Lu W."/>
            <person name="Hui Y."/>
            <person name="Liang J."/>
            <person name="Zhou Z."/>
            <person name="Hou R."/>
            <person name="Li X."/>
            <person name="Liu Y."/>
            <person name="Li H."/>
            <person name="Ning X."/>
            <person name="Lin Y."/>
            <person name="Zhao L."/>
            <person name="Xing Q."/>
            <person name="Dou J."/>
            <person name="Li Y."/>
            <person name="Mao J."/>
            <person name="Guo H."/>
            <person name="Dou H."/>
            <person name="Li T."/>
            <person name="Mu C."/>
            <person name="Jiang W."/>
            <person name="Fu Q."/>
            <person name="Fu X."/>
            <person name="Miao Y."/>
            <person name="Liu J."/>
            <person name="Yu Q."/>
            <person name="Li R."/>
            <person name="Liao H."/>
            <person name="Li X."/>
            <person name="Kong Y."/>
            <person name="Jiang Z."/>
            <person name="Chourrout D."/>
            <person name="Li R."/>
            <person name="Bao Z."/>
        </authorList>
    </citation>
    <scope>NUCLEOTIDE SEQUENCE [LARGE SCALE GENOMIC DNA]</scope>
    <source>
        <strain evidence="4 5">PY_sf001</strain>
    </source>
</reference>
<evidence type="ECO:0000259" key="3">
    <source>
        <dbReference type="Pfam" id="PF01593"/>
    </source>
</evidence>
<keyword evidence="4" id="KW-0413">Isomerase</keyword>
<dbReference type="SUPFAM" id="SSF51905">
    <property type="entry name" value="FAD/NAD(P)-binding domain"/>
    <property type="match status" value="1"/>
</dbReference>
<dbReference type="GO" id="GO:0016853">
    <property type="term" value="F:isomerase activity"/>
    <property type="evidence" value="ECO:0007669"/>
    <property type="project" value="UniProtKB-KW"/>
</dbReference>
<dbReference type="EMBL" id="NEDP02004099">
    <property type="protein sequence ID" value="OWF46732.1"/>
    <property type="molecule type" value="Genomic_DNA"/>
</dbReference>
<dbReference type="Gene3D" id="1.10.405.20">
    <property type="match status" value="1"/>
</dbReference>
<dbReference type="GO" id="GO:0016491">
    <property type="term" value="F:oxidoreductase activity"/>
    <property type="evidence" value="ECO:0007669"/>
    <property type="project" value="InterPro"/>
</dbReference>
<proteinExistence type="predicted"/>
<dbReference type="AlphaFoldDB" id="A0A210QDD8"/>
<keyword evidence="5" id="KW-1185">Reference proteome</keyword>
<keyword evidence="2" id="KW-0732">Signal</keyword>
<evidence type="ECO:0000313" key="5">
    <source>
        <dbReference type="Proteomes" id="UP000242188"/>
    </source>
</evidence>
<organism evidence="4 5">
    <name type="scientific">Mizuhopecten yessoensis</name>
    <name type="common">Japanese scallop</name>
    <name type="synonym">Patinopecten yessoensis</name>
    <dbReference type="NCBI Taxonomy" id="6573"/>
    <lineage>
        <taxon>Eukaryota</taxon>
        <taxon>Metazoa</taxon>
        <taxon>Spiralia</taxon>
        <taxon>Lophotrochozoa</taxon>
        <taxon>Mollusca</taxon>
        <taxon>Bivalvia</taxon>
        <taxon>Autobranchia</taxon>
        <taxon>Pteriomorphia</taxon>
        <taxon>Pectinida</taxon>
        <taxon>Pectinoidea</taxon>
        <taxon>Pectinidae</taxon>
        <taxon>Mizuhopecten</taxon>
    </lineage>
</organism>
<feature type="domain" description="Amine oxidase" evidence="3">
    <location>
        <begin position="113"/>
        <end position="396"/>
    </location>
</feature>